<gene>
    <name evidence="2" type="ORF">EEQ99_30520</name>
</gene>
<name>A0A432NA49_9HYPH</name>
<organism evidence="2 3">
    <name type="scientific">Rhizobium anhuiense</name>
    <dbReference type="NCBI Taxonomy" id="1184720"/>
    <lineage>
        <taxon>Bacteria</taxon>
        <taxon>Pseudomonadati</taxon>
        <taxon>Pseudomonadota</taxon>
        <taxon>Alphaproteobacteria</taxon>
        <taxon>Hyphomicrobiales</taxon>
        <taxon>Rhizobiaceae</taxon>
        <taxon>Rhizobium/Agrobacterium group</taxon>
        <taxon>Rhizobium</taxon>
    </lineage>
</organism>
<dbReference type="InterPro" id="IPR021747">
    <property type="entry name" value="DUF3313"/>
</dbReference>
<protein>
    <submittedName>
        <fullName evidence="2">DUF3313 domain-containing protein</fullName>
    </submittedName>
</protein>
<accession>A0A432NA49</accession>
<feature type="signal peptide" evidence="1">
    <location>
        <begin position="1"/>
        <end position="28"/>
    </location>
</feature>
<sequence length="284" mass="29257">MDFAFQRPGTRLRTILCLMLTLSLSSCANLPLQQRGTLGSYAGMAPSGGTLTKARLRVDPPPVLAAKTVRIVPTSANVGGTSAFNPKDLALVTNAIDRTLCTGLSDRFRIVASDQPADLTVHATVTDIVATNRTAAATSTVTSLGASVALPVPIPRIPLGLGGLSVEAEAIGQDGSQKAAMLWSRGANVLTTPRYSNVGDAYSLSSAFGTDFSRMLVKGKDPFKGMPAMPSMQSVRASLGGAPKYVACKAFGSAPGITGAVAGQLGLPPAWSDKGAAGRQQQQQ</sequence>
<dbReference type="RefSeq" id="WP_127431620.1">
    <property type="nucleotide sequence ID" value="NZ_ML133539.1"/>
</dbReference>
<dbReference type="PROSITE" id="PS51257">
    <property type="entry name" value="PROKAR_LIPOPROTEIN"/>
    <property type="match status" value="1"/>
</dbReference>
<comment type="caution">
    <text evidence="2">The sequence shown here is derived from an EMBL/GenBank/DDBJ whole genome shotgun (WGS) entry which is preliminary data.</text>
</comment>
<reference evidence="2 3" key="1">
    <citation type="journal article" date="2015" name="Int. J. Syst. Evol. Microbiol.">
        <title>Rhizobium anhuiense sp. nov., isolated from effective nodules of Vicia faba and Pisum sativum.</title>
        <authorList>
            <person name="Zhang Y.J."/>
            <person name="Zheng W.T."/>
            <person name="Everall I."/>
            <person name="Young J.P."/>
            <person name="Zhang X.X."/>
            <person name="Tian C.F."/>
            <person name="Sui X.H."/>
            <person name="Wang E.T."/>
            <person name="Chen W.X."/>
        </authorList>
    </citation>
    <scope>NUCLEOTIDE SEQUENCE [LARGE SCALE GENOMIC DNA]</scope>
    <source>
        <strain evidence="2 3">CCBAU 23252</strain>
    </source>
</reference>
<keyword evidence="1" id="KW-0732">Signal</keyword>
<evidence type="ECO:0000313" key="2">
    <source>
        <dbReference type="EMBL" id="RUL96467.1"/>
    </source>
</evidence>
<proteinExistence type="predicted"/>
<dbReference type="EMBL" id="RIBW01000022">
    <property type="protein sequence ID" value="RUL96467.1"/>
    <property type="molecule type" value="Genomic_DNA"/>
</dbReference>
<evidence type="ECO:0000313" key="3">
    <source>
        <dbReference type="Proteomes" id="UP000273611"/>
    </source>
</evidence>
<dbReference type="AlphaFoldDB" id="A0A432NA49"/>
<feature type="chain" id="PRO_5019484550" evidence="1">
    <location>
        <begin position="29"/>
        <end position="284"/>
    </location>
</feature>
<evidence type="ECO:0000256" key="1">
    <source>
        <dbReference type="SAM" id="SignalP"/>
    </source>
</evidence>
<dbReference type="Proteomes" id="UP000273611">
    <property type="component" value="Unassembled WGS sequence"/>
</dbReference>
<dbReference type="Pfam" id="PF11769">
    <property type="entry name" value="DUF3313"/>
    <property type="match status" value="1"/>
</dbReference>